<proteinExistence type="predicted"/>
<sequence>MLTNYFFIFCMLLIVVISLDDFSWKSHAHRVNFQIIINDDPEPFQENDKQNDLDLVA</sequence>
<evidence type="ECO:0000313" key="2">
    <source>
        <dbReference type="EMBL" id="SUZ70479.1"/>
    </source>
</evidence>
<feature type="transmembrane region" description="Helical" evidence="1">
    <location>
        <begin position="6"/>
        <end position="24"/>
    </location>
</feature>
<dbReference type="EMBL" id="UINC01001093">
    <property type="protein sequence ID" value="SUZ70479.1"/>
    <property type="molecule type" value="Genomic_DNA"/>
</dbReference>
<protein>
    <submittedName>
        <fullName evidence="2">Uncharacterized protein</fullName>
    </submittedName>
</protein>
<reference evidence="2" key="1">
    <citation type="submission" date="2018-05" db="EMBL/GenBank/DDBJ databases">
        <authorList>
            <person name="Lanie J.A."/>
            <person name="Ng W.-L."/>
            <person name="Kazmierczak K.M."/>
            <person name="Andrzejewski T.M."/>
            <person name="Davidsen T.M."/>
            <person name="Wayne K.J."/>
            <person name="Tettelin H."/>
            <person name="Glass J.I."/>
            <person name="Rusch D."/>
            <person name="Podicherti R."/>
            <person name="Tsui H.-C.T."/>
            <person name="Winkler M.E."/>
        </authorList>
    </citation>
    <scope>NUCLEOTIDE SEQUENCE</scope>
</reference>
<keyword evidence="1" id="KW-0812">Transmembrane</keyword>
<dbReference type="AlphaFoldDB" id="A0A381PX16"/>
<evidence type="ECO:0000256" key="1">
    <source>
        <dbReference type="SAM" id="Phobius"/>
    </source>
</evidence>
<gene>
    <name evidence="2" type="ORF">METZ01_LOCUS23333</name>
</gene>
<keyword evidence="1" id="KW-1133">Transmembrane helix</keyword>
<organism evidence="2">
    <name type="scientific">marine metagenome</name>
    <dbReference type="NCBI Taxonomy" id="408172"/>
    <lineage>
        <taxon>unclassified sequences</taxon>
        <taxon>metagenomes</taxon>
        <taxon>ecological metagenomes</taxon>
    </lineage>
</organism>
<name>A0A381PX16_9ZZZZ</name>
<keyword evidence="1" id="KW-0472">Membrane</keyword>
<accession>A0A381PX16</accession>